<dbReference type="SUPFAM" id="SSF55144">
    <property type="entry name" value="LigT-like"/>
    <property type="match status" value="1"/>
</dbReference>
<sequence length="175" mass="19816">MNRETSRLFLAFPAEELAPPLSRLQDRLALTGRRIPPTQFHMTLRFLGPLTRVQTGSLLKQLPQMKLPAFELELDRLGCFPRARVVWIGPSRLPSALTALSEELDARCASLKLGPPHRAFRPHITLFRHDNTPTLPPIAPLVYRPSRLCLYSSTLSEQGPNYQILQSWPLTDGEE</sequence>
<dbReference type="Pfam" id="PF02834">
    <property type="entry name" value="LigT_PEase"/>
    <property type="match status" value="1"/>
</dbReference>
<dbReference type="GO" id="GO:0004113">
    <property type="term" value="F:2',3'-cyclic-nucleotide 3'-phosphodiesterase activity"/>
    <property type="evidence" value="ECO:0007669"/>
    <property type="project" value="InterPro"/>
</dbReference>
<gene>
    <name evidence="4" type="ORF">BFR47_14180</name>
</gene>
<evidence type="ECO:0000259" key="3">
    <source>
        <dbReference type="Pfam" id="PF02834"/>
    </source>
</evidence>
<feature type="active site" description="Proton acceptor" evidence="2">
    <location>
        <position position="123"/>
    </location>
</feature>
<feature type="short sequence motif" description="HXTX 2" evidence="2">
    <location>
        <begin position="123"/>
        <end position="126"/>
    </location>
</feature>
<accession>A0A1J4QD56</accession>
<dbReference type="PANTHER" id="PTHR35561:SF1">
    <property type="entry name" value="RNA 2',3'-CYCLIC PHOSPHODIESTERASE"/>
    <property type="match status" value="1"/>
</dbReference>
<dbReference type="EC" id="3.1.4.58" evidence="2"/>
<comment type="similarity">
    <text evidence="2">Belongs to the 2H phosphoesterase superfamily. ThpR family.</text>
</comment>
<protein>
    <recommendedName>
        <fullName evidence="2">RNA 2',3'-cyclic phosphodiesterase</fullName>
        <shortName evidence="2">RNA 2',3'-CPDase</shortName>
        <ecNumber evidence="2">3.1.4.58</ecNumber>
    </recommendedName>
</protein>
<name>A0A1J4QD56_9GAMM</name>
<dbReference type="EMBL" id="MDKE01000020">
    <property type="protein sequence ID" value="OIN09618.1"/>
    <property type="molecule type" value="Genomic_DNA"/>
</dbReference>
<dbReference type="HAMAP" id="MF_01940">
    <property type="entry name" value="RNA_CPDase"/>
    <property type="match status" value="1"/>
</dbReference>
<evidence type="ECO:0000313" key="5">
    <source>
        <dbReference type="Proteomes" id="UP000243073"/>
    </source>
</evidence>
<dbReference type="InterPro" id="IPR014051">
    <property type="entry name" value="Phosphoesterase_HXTX"/>
</dbReference>
<dbReference type="RefSeq" id="WP_071472626.1">
    <property type="nucleotide sequence ID" value="NZ_MDKE01000020.1"/>
</dbReference>
<dbReference type="Gene3D" id="3.90.1140.10">
    <property type="entry name" value="Cyclic phosphodiesterase"/>
    <property type="match status" value="1"/>
</dbReference>
<keyword evidence="5" id="KW-1185">Reference proteome</keyword>
<keyword evidence="1 2" id="KW-0378">Hydrolase</keyword>
<dbReference type="InterPro" id="IPR009097">
    <property type="entry name" value="Cyclic_Pdiesterase"/>
</dbReference>
<feature type="short sequence motif" description="HXTX 1" evidence="2">
    <location>
        <begin position="41"/>
        <end position="44"/>
    </location>
</feature>
<dbReference type="OrthoDB" id="7061261at2"/>
<dbReference type="InterPro" id="IPR004175">
    <property type="entry name" value="RNA_CPDase"/>
</dbReference>
<dbReference type="GO" id="GO:0008664">
    <property type="term" value="F:RNA 2',3'-cyclic 3'-phosphodiesterase activity"/>
    <property type="evidence" value="ECO:0007669"/>
    <property type="project" value="UniProtKB-EC"/>
</dbReference>
<organism evidence="4 5">
    <name type="scientific">Oceanisphaera psychrotolerans</name>
    <dbReference type="NCBI Taxonomy" id="1414654"/>
    <lineage>
        <taxon>Bacteria</taxon>
        <taxon>Pseudomonadati</taxon>
        <taxon>Pseudomonadota</taxon>
        <taxon>Gammaproteobacteria</taxon>
        <taxon>Aeromonadales</taxon>
        <taxon>Aeromonadaceae</taxon>
        <taxon>Oceanisphaera</taxon>
    </lineage>
</organism>
<evidence type="ECO:0000313" key="4">
    <source>
        <dbReference type="EMBL" id="OIN09618.1"/>
    </source>
</evidence>
<comment type="catalytic activity">
    <reaction evidence="2">
        <text>a 3'-end 2',3'-cyclophospho-ribonucleotide-RNA + H2O = a 3'-end 2'-phospho-ribonucleotide-RNA + H(+)</text>
        <dbReference type="Rhea" id="RHEA:11828"/>
        <dbReference type="Rhea" id="RHEA-COMP:10464"/>
        <dbReference type="Rhea" id="RHEA-COMP:17353"/>
        <dbReference type="ChEBI" id="CHEBI:15377"/>
        <dbReference type="ChEBI" id="CHEBI:15378"/>
        <dbReference type="ChEBI" id="CHEBI:83064"/>
        <dbReference type="ChEBI" id="CHEBI:173113"/>
        <dbReference type="EC" id="3.1.4.58"/>
    </reaction>
</comment>
<dbReference type="STRING" id="1414654.BFR47_14180"/>
<dbReference type="PANTHER" id="PTHR35561">
    <property type="entry name" value="RNA 2',3'-CYCLIC PHOSPHODIESTERASE"/>
    <property type="match status" value="1"/>
</dbReference>
<comment type="caution">
    <text evidence="4">The sequence shown here is derived from an EMBL/GenBank/DDBJ whole genome shotgun (WGS) entry which is preliminary data.</text>
</comment>
<dbReference type="GO" id="GO:0016874">
    <property type="term" value="F:ligase activity"/>
    <property type="evidence" value="ECO:0007669"/>
    <property type="project" value="UniProtKB-KW"/>
</dbReference>
<proteinExistence type="inferred from homology"/>
<evidence type="ECO:0000256" key="2">
    <source>
        <dbReference type="HAMAP-Rule" id="MF_01940"/>
    </source>
</evidence>
<feature type="domain" description="Phosphoesterase HXTX" evidence="3">
    <location>
        <begin position="13"/>
        <end position="87"/>
    </location>
</feature>
<evidence type="ECO:0000256" key="1">
    <source>
        <dbReference type="ARBA" id="ARBA00022801"/>
    </source>
</evidence>
<dbReference type="AlphaFoldDB" id="A0A1J4QD56"/>
<feature type="active site" description="Proton donor" evidence="2">
    <location>
        <position position="41"/>
    </location>
</feature>
<reference evidence="4 5" key="1">
    <citation type="submission" date="2016-07" db="EMBL/GenBank/DDBJ databases">
        <title>Draft Genome Sequence of Oceanisphaera psychrotolerans, isolated from coastal sediment samples.</title>
        <authorList>
            <person name="Zhuo S."/>
            <person name="Ruan Z."/>
        </authorList>
    </citation>
    <scope>NUCLEOTIDE SEQUENCE [LARGE SCALE GENOMIC DNA]</scope>
    <source>
        <strain evidence="4 5">LAM-WHM-ZC</strain>
    </source>
</reference>
<dbReference type="NCBIfam" id="TIGR02258">
    <property type="entry name" value="2_5_ligase"/>
    <property type="match status" value="1"/>
</dbReference>
<comment type="function">
    <text evidence="2">Hydrolyzes RNA 2',3'-cyclic phosphodiester to an RNA 2'-phosphomonoester.</text>
</comment>
<keyword evidence="4" id="KW-0436">Ligase</keyword>
<dbReference type="Proteomes" id="UP000243073">
    <property type="component" value="Unassembled WGS sequence"/>
</dbReference>